<sequence>MGKYNWVFWAEWISTAVLICGCVLTAFNIYPLNIYLSLAGNFGWAIVAVEWRKWSLLVIQGVVSIIYIAGVVKVLT</sequence>
<dbReference type="EMBL" id="LR796247">
    <property type="protein sequence ID" value="CAB4131586.1"/>
    <property type="molecule type" value="Genomic_DNA"/>
</dbReference>
<proteinExistence type="predicted"/>
<keyword evidence="1" id="KW-1133">Transmembrane helix</keyword>
<name>A0A6J5LEG9_9CAUD</name>
<keyword evidence="1" id="KW-0812">Transmembrane</keyword>
<evidence type="ECO:0000256" key="1">
    <source>
        <dbReference type="SAM" id="Phobius"/>
    </source>
</evidence>
<feature type="transmembrane region" description="Helical" evidence="1">
    <location>
        <begin position="57"/>
        <end position="75"/>
    </location>
</feature>
<evidence type="ECO:0000313" key="2">
    <source>
        <dbReference type="EMBL" id="CAB4131586.1"/>
    </source>
</evidence>
<dbReference type="Pfam" id="PF20189">
    <property type="entry name" value="DUF6552"/>
    <property type="match status" value="1"/>
</dbReference>
<gene>
    <name evidence="2" type="ORF">UFOVP132_160</name>
</gene>
<dbReference type="InterPro" id="IPR046682">
    <property type="entry name" value="DUF6552"/>
</dbReference>
<reference evidence="2" key="1">
    <citation type="submission" date="2020-04" db="EMBL/GenBank/DDBJ databases">
        <authorList>
            <person name="Chiriac C."/>
            <person name="Salcher M."/>
            <person name="Ghai R."/>
            <person name="Kavagutti S V."/>
        </authorList>
    </citation>
    <scope>NUCLEOTIDE SEQUENCE</scope>
</reference>
<accession>A0A6J5LEG9</accession>
<feature type="transmembrane region" description="Helical" evidence="1">
    <location>
        <begin position="6"/>
        <end position="27"/>
    </location>
</feature>
<dbReference type="PROSITE" id="PS51257">
    <property type="entry name" value="PROKAR_LIPOPROTEIN"/>
    <property type="match status" value="1"/>
</dbReference>
<organism evidence="2">
    <name type="scientific">uncultured Caudovirales phage</name>
    <dbReference type="NCBI Taxonomy" id="2100421"/>
    <lineage>
        <taxon>Viruses</taxon>
        <taxon>Duplodnaviria</taxon>
        <taxon>Heunggongvirae</taxon>
        <taxon>Uroviricota</taxon>
        <taxon>Caudoviricetes</taxon>
        <taxon>Peduoviridae</taxon>
        <taxon>Maltschvirus</taxon>
        <taxon>Maltschvirus maltsch</taxon>
    </lineage>
</organism>
<keyword evidence="1" id="KW-0472">Membrane</keyword>
<protein>
    <submittedName>
        <fullName evidence="2">Uncharacterized protein</fullName>
    </submittedName>
</protein>